<organism evidence="3 4">
    <name type="scientific">Candidatus Iainarchaeum sp</name>
    <dbReference type="NCBI Taxonomy" id="3101447"/>
    <lineage>
        <taxon>Archaea</taxon>
        <taxon>Candidatus Iainarchaeota</taxon>
        <taxon>Candidatus Iainarchaeia</taxon>
        <taxon>Candidatus Iainarchaeales</taxon>
        <taxon>Candidatus Iainarchaeaceae</taxon>
        <taxon>Candidatus Iainarchaeum</taxon>
    </lineage>
</organism>
<name>A0A938YW26_9ARCH</name>
<dbReference type="GO" id="GO:0003743">
    <property type="term" value="F:translation initiation factor activity"/>
    <property type="evidence" value="ECO:0007669"/>
    <property type="project" value="UniProtKB-KW"/>
</dbReference>
<dbReference type="NCBIfam" id="TIGR00323">
    <property type="entry name" value="eIF-6"/>
    <property type="match status" value="1"/>
</dbReference>
<proteinExistence type="predicted"/>
<dbReference type="InterPro" id="IPR002769">
    <property type="entry name" value="eIF6"/>
</dbReference>
<dbReference type="Gene3D" id="3.75.10.10">
    <property type="entry name" value="L-arginine/glycine Amidinotransferase, Chain A"/>
    <property type="match status" value="1"/>
</dbReference>
<gene>
    <name evidence="3" type="ORF">JW744_01700</name>
</gene>
<evidence type="ECO:0000313" key="3">
    <source>
        <dbReference type="EMBL" id="MBN2067162.1"/>
    </source>
</evidence>
<dbReference type="Proteomes" id="UP000809243">
    <property type="component" value="Unassembled WGS sequence"/>
</dbReference>
<protein>
    <submittedName>
        <fullName evidence="3">Translation initiation factor IF-6</fullName>
    </submittedName>
</protein>
<accession>A0A938YW26</accession>
<dbReference type="Pfam" id="PF01912">
    <property type="entry name" value="eIF-6"/>
    <property type="match status" value="1"/>
</dbReference>
<evidence type="ECO:0000313" key="4">
    <source>
        <dbReference type="Proteomes" id="UP000809243"/>
    </source>
</evidence>
<reference evidence="3" key="1">
    <citation type="submission" date="2021-01" db="EMBL/GenBank/DDBJ databases">
        <title>Active Sulfur Cycling in an Early Earth Analoge.</title>
        <authorList>
            <person name="Hahn C.R."/>
            <person name="Youssef N.H."/>
            <person name="Elshahed M."/>
        </authorList>
    </citation>
    <scope>NUCLEOTIDE SEQUENCE</scope>
    <source>
        <strain evidence="3">Zod_Metabat.1151</strain>
    </source>
</reference>
<dbReference type="GO" id="GO:0043022">
    <property type="term" value="F:ribosome binding"/>
    <property type="evidence" value="ECO:0007669"/>
    <property type="project" value="InterPro"/>
</dbReference>
<dbReference type="SMART" id="SM00654">
    <property type="entry name" value="eIF6"/>
    <property type="match status" value="1"/>
</dbReference>
<dbReference type="AlphaFoldDB" id="A0A938YW26"/>
<keyword evidence="1 3" id="KW-0396">Initiation factor</keyword>
<dbReference type="EMBL" id="JAFGDB010000028">
    <property type="protein sequence ID" value="MBN2067162.1"/>
    <property type="molecule type" value="Genomic_DNA"/>
</dbReference>
<comment type="caution">
    <text evidence="3">The sequence shown here is derived from an EMBL/GenBank/DDBJ whole genome shotgun (WGS) entry which is preliminary data.</text>
</comment>
<evidence type="ECO:0000256" key="2">
    <source>
        <dbReference type="ARBA" id="ARBA00022917"/>
    </source>
</evidence>
<sequence>MRIRLGTVRQSPFVGIFALATEKAVFVPMGISGKERKMLEQVFETEVIQASVANSSLLGVLAVANEKGIILPEIAEQREQAELEKQGFRVKKVENIAALGNIIEVNSGRGICAEFLPEKQRREIERFLSIELKQASIGGSDLVGANCVATNKGFLISPKATEKEFKAIKRHFGNEGTRATANYGDSFIANSVAANSSAAIVGLHTTGHELSRIDDGLTGA</sequence>
<dbReference type="PANTHER" id="PTHR10784">
    <property type="entry name" value="TRANSLATION INITIATION FACTOR 6"/>
    <property type="match status" value="1"/>
</dbReference>
<dbReference type="GO" id="GO:0042256">
    <property type="term" value="P:cytosolic ribosome assembly"/>
    <property type="evidence" value="ECO:0007669"/>
    <property type="project" value="InterPro"/>
</dbReference>
<dbReference type="SUPFAM" id="SSF55909">
    <property type="entry name" value="Pentein"/>
    <property type="match status" value="1"/>
</dbReference>
<keyword evidence="2" id="KW-0648">Protein biosynthesis</keyword>
<evidence type="ECO:0000256" key="1">
    <source>
        <dbReference type="ARBA" id="ARBA00022540"/>
    </source>
</evidence>